<feature type="domain" description="DUF4283" evidence="2">
    <location>
        <begin position="39"/>
        <end position="120"/>
    </location>
</feature>
<feature type="compositionally biased region" description="Polar residues" evidence="1">
    <location>
        <begin position="270"/>
        <end position="301"/>
    </location>
</feature>
<dbReference type="Pfam" id="PF14111">
    <property type="entry name" value="DUF4283"/>
    <property type="match status" value="1"/>
</dbReference>
<dbReference type="PANTHER" id="PTHR31286:SF163">
    <property type="entry name" value="ZINC KNUCKLE CX2CX4HX4C DOMAIN-CONTAINING PROTEIN"/>
    <property type="match status" value="1"/>
</dbReference>
<feature type="compositionally biased region" description="Basic and acidic residues" evidence="1">
    <location>
        <begin position="350"/>
        <end position="374"/>
    </location>
</feature>
<dbReference type="Proteomes" id="UP000467841">
    <property type="component" value="Unassembled WGS sequence"/>
</dbReference>
<evidence type="ECO:0000259" key="2">
    <source>
        <dbReference type="Pfam" id="PF14111"/>
    </source>
</evidence>
<feature type="region of interest" description="Disordered" evidence="1">
    <location>
        <begin position="342"/>
        <end position="406"/>
    </location>
</feature>
<evidence type="ECO:0000313" key="4">
    <source>
        <dbReference type="EMBL" id="CAA7048219.1"/>
    </source>
</evidence>
<feature type="compositionally biased region" description="Basic and acidic residues" evidence="1">
    <location>
        <begin position="255"/>
        <end position="265"/>
    </location>
</feature>
<dbReference type="OrthoDB" id="1461917at2759"/>
<feature type="region of interest" description="Disordered" evidence="1">
    <location>
        <begin position="1"/>
        <end position="21"/>
    </location>
</feature>
<feature type="region of interest" description="Disordered" evidence="1">
    <location>
        <begin position="505"/>
        <end position="589"/>
    </location>
</feature>
<reference evidence="4" key="1">
    <citation type="submission" date="2020-01" db="EMBL/GenBank/DDBJ databases">
        <authorList>
            <person name="Mishra B."/>
        </authorList>
    </citation>
    <scope>NUCLEOTIDE SEQUENCE [LARGE SCALE GENOMIC DNA]</scope>
</reference>
<dbReference type="InterPro" id="IPR025558">
    <property type="entry name" value="DUF4283"/>
</dbReference>
<organism evidence="4 5">
    <name type="scientific">Microthlaspi erraticum</name>
    <dbReference type="NCBI Taxonomy" id="1685480"/>
    <lineage>
        <taxon>Eukaryota</taxon>
        <taxon>Viridiplantae</taxon>
        <taxon>Streptophyta</taxon>
        <taxon>Embryophyta</taxon>
        <taxon>Tracheophyta</taxon>
        <taxon>Spermatophyta</taxon>
        <taxon>Magnoliopsida</taxon>
        <taxon>eudicotyledons</taxon>
        <taxon>Gunneridae</taxon>
        <taxon>Pentapetalae</taxon>
        <taxon>rosids</taxon>
        <taxon>malvids</taxon>
        <taxon>Brassicales</taxon>
        <taxon>Brassicaceae</taxon>
        <taxon>Coluteocarpeae</taxon>
        <taxon>Microthlaspi</taxon>
    </lineage>
</organism>
<feature type="compositionally biased region" description="Polar residues" evidence="1">
    <location>
        <begin position="309"/>
        <end position="321"/>
    </location>
</feature>
<dbReference type="EMBL" id="CACVBM020001385">
    <property type="protein sequence ID" value="CAA7048219.1"/>
    <property type="molecule type" value="Genomic_DNA"/>
</dbReference>
<feature type="compositionally biased region" description="Basic and acidic residues" evidence="1">
    <location>
        <begin position="234"/>
        <end position="248"/>
    </location>
</feature>
<accession>A0A6D2JVS5</accession>
<feature type="domain" description="Zinc knuckle CX2CX4HX4C" evidence="3">
    <location>
        <begin position="176"/>
        <end position="218"/>
    </location>
</feature>
<evidence type="ECO:0000259" key="3">
    <source>
        <dbReference type="Pfam" id="PF14392"/>
    </source>
</evidence>
<dbReference type="InterPro" id="IPR025836">
    <property type="entry name" value="Zn_knuckle_CX2CX4HX4C"/>
</dbReference>
<dbReference type="Pfam" id="PF14392">
    <property type="entry name" value="zf-CCHC_4"/>
    <property type="match status" value="1"/>
</dbReference>
<dbReference type="PANTHER" id="PTHR31286">
    <property type="entry name" value="GLYCINE-RICH CELL WALL STRUCTURAL PROTEIN 1.8-LIKE"/>
    <property type="match status" value="1"/>
</dbReference>
<dbReference type="AlphaFoldDB" id="A0A6D2JVS5"/>
<evidence type="ECO:0008006" key="6">
    <source>
        <dbReference type="Google" id="ProtNLM"/>
    </source>
</evidence>
<sequence>MSRRFTQAEKGKALVPPPEPPRLGRVKVPAFDNSVLVKRHALTLIGKVTNPKIQRMWSLLPFFTEHWKTSAPALGTDLGHGKFQYQFATEEDMQLVLDNRPYHFAHWMLILQRWEQTVSTTFPSQIPFSIKVQDVPVHLWSEAMLRSIGEDLGTFETWEITKAHAKMRVQVNGLLPILKTYNLEFANGDEVLASLVYEKLEKHCTKCGMLDHEEVECHDLLVEPLASQLPPPPLRREVPSARGSHDSSRTLTKSQRNEPRRDDTWGRNARMTTSSRNYSYYGNNLQRNIWPNDSRNSNTSGERGRRSTYKSGFQPNSIRYESGRQSVPRWVETGRRVATSALADSTSRFRSSEVRTESARDRRSGERRSEERVTKQNMAQGKSPAGSSHSRSSHRSGHRPSQETEFPARALLEARGEVRDVMTQYTICADPTESAARKERLRQAEERGEIEQTAVQMVRHSQRVQNQIPERVEEQNLEPLMHERIPASQRLGPILTDIPIEEESVRVPAKKRLGRPPNKKKTLPSSPPMPKKRRMTQLAGSPKRRLIMGSTSRRAPKKPTSSKGQPSGSIIPAISKQRMDFQDPSTRLP</sequence>
<feature type="compositionally biased region" description="Basic and acidic residues" evidence="1">
    <location>
        <begin position="1"/>
        <end position="12"/>
    </location>
</feature>
<gene>
    <name evidence="4" type="ORF">MERR_LOCUS35454</name>
</gene>
<keyword evidence="5" id="KW-1185">Reference proteome</keyword>
<feature type="compositionally biased region" description="Polar residues" evidence="1">
    <location>
        <begin position="549"/>
        <end position="568"/>
    </location>
</feature>
<feature type="compositionally biased region" description="Basic residues" evidence="1">
    <location>
        <begin position="508"/>
        <end position="522"/>
    </location>
</feature>
<dbReference type="InterPro" id="IPR040256">
    <property type="entry name" value="At4g02000-like"/>
</dbReference>
<protein>
    <recommendedName>
        <fullName evidence="6">DUF4283 domain-containing protein</fullName>
    </recommendedName>
</protein>
<comment type="caution">
    <text evidence="4">The sequence shown here is derived from an EMBL/GenBank/DDBJ whole genome shotgun (WGS) entry which is preliminary data.</text>
</comment>
<feature type="region of interest" description="Disordered" evidence="1">
    <location>
        <begin position="226"/>
        <end position="321"/>
    </location>
</feature>
<proteinExistence type="predicted"/>
<evidence type="ECO:0000256" key="1">
    <source>
        <dbReference type="SAM" id="MobiDB-lite"/>
    </source>
</evidence>
<evidence type="ECO:0000313" key="5">
    <source>
        <dbReference type="Proteomes" id="UP000467841"/>
    </source>
</evidence>
<name>A0A6D2JVS5_9BRAS</name>